<dbReference type="PANTHER" id="PTHR45824">
    <property type="entry name" value="GH16843P"/>
    <property type="match status" value="1"/>
</dbReference>
<dbReference type="Pfam" id="PF00650">
    <property type="entry name" value="CRAL_TRIO"/>
    <property type="match status" value="1"/>
</dbReference>
<accession>C1EHD9</accession>
<dbReference type="SUPFAM" id="SSF46938">
    <property type="entry name" value="CRAL/TRIO N-terminal domain"/>
    <property type="match status" value="1"/>
</dbReference>
<feature type="region of interest" description="Disordered" evidence="1">
    <location>
        <begin position="345"/>
        <end position="406"/>
    </location>
</feature>
<keyword evidence="4" id="KW-1185">Reference proteome</keyword>
<dbReference type="eggNOG" id="KOG1470">
    <property type="taxonomic scope" value="Eukaryota"/>
</dbReference>
<dbReference type="SMART" id="SM00516">
    <property type="entry name" value="SEC14"/>
    <property type="match status" value="1"/>
</dbReference>
<dbReference type="EMBL" id="CP001332">
    <property type="protein sequence ID" value="ACO67280.1"/>
    <property type="molecule type" value="Genomic_DNA"/>
</dbReference>
<name>C1EHD9_MICCC</name>
<dbReference type="CDD" id="cd00170">
    <property type="entry name" value="SEC14"/>
    <property type="match status" value="1"/>
</dbReference>
<evidence type="ECO:0000313" key="3">
    <source>
        <dbReference type="EMBL" id="ACO67280.1"/>
    </source>
</evidence>
<dbReference type="InParanoid" id="C1EHD9"/>
<organism evidence="3 4">
    <name type="scientific">Micromonas commoda (strain RCC299 / NOUM17 / CCMP2709)</name>
    <name type="common">Picoplanktonic green alga</name>
    <dbReference type="NCBI Taxonomy" id="296587"/>
    <lineage>
        <taxon>Eukaryota</taxon>
        <taxon>Viridiplantae</taxon>
        <taxon>Chlorophyta</taxon>
        <taxon>Mamiellophyceae</taxon>
        <taxon>Mamiellales</taxon>
        <taxon>Mamiellaceae</taxon>
        <taxon>Micromonas</taxon>
    </lineage>
</organism>
<sequence>MDSFVSNPANESHPIFPPAAFATLHFLRSRGADGTARGERDRAVTRVDAREMTPTGDLEYTVKTLPASAEEIARCGTLRRRVHEWLASPDRAGKHEDDPELDEILDPSGDAWIRFLRARNGNIDKAFKMMSNHLAWRCDYRPWTITPAEIEHQNVTGKVRMGGLDSRDGRPVLVFDDSKENSKDHAMQLRSLVYHVCRVDRACRRNPNLGKYLLFIHLRDFKLSKAPGRKQSTNTLSLLQDQFPERLGRAILYKPPTVFAAMLSMVKPFMTEVTRNKIIAVTGNVDAGSKNDSKMRGIAGDDWRELTGATMPQSSPEISPGYDHARAWAEVVREHAEEEERRRAWAESRAGRGRSHHEFARSDSVSSMDVSNKAAVVGGPAGGKKKSKLAPEEPGSRRTSHDGSVDVFFDAKETIKPVKSKSWFGF</sequence>
<evidence type="ECO:0000313" key="4">
    <source>
        <dbReference type="Proteomes" id="UP000002009"/>
    </source>
</evidence>
<proteinExistence type="predicted"/>
<feature type="compositionally biased region" description="Basic and acidic residues" evidence="1">
    <location>
        <begin position="389"/>
        <end position="406"/>
    </location>
</feature>
<reference evidence="3 4" key="1">
    <citation type="journal article" date="2009" name="Science">
        <title>Green evolution and dynamic adaptations revealed by genomes of the marine picoeukaryotes Micromonas.</title>
        <authorList>
            <person name="Worden A.Z."/>
            <person name="Lee J.H."/>
            <person name="Mock T."/>
            <person name="Rouze P."/>
            <person name="Simmons M.P."/>
            <person name="Aerts A.L."/>
            <person name="Allen A.E."/>
            <person name="Cuvelier M.L."/>
            <person name="Derelle E."/>
            <person name="Everett M.V."/>
            <person name="Foulon E."/>
            <person name="Grimwood J."/>
            <person name="Gundlach H."/>
            <person name="Henrissat B."/>
            <person name="Napoli C."/>
            <person name="McDonald S.M."/>
            <person name="Parker M.S."/>
            <person name="Rombauts S."/>
            <person name="Salamov A."/>
            <person name="Von Dassow P."/>
            <person name="Badger J.H."/>
            <person name="Coutinho P.M."/>
            <person name="Demir E."/>
            <person name="Dubchak I."/>
            <person name="Gentemann C."/>
            <person name="Eikrem W."/>
            <person name="Gready J.E."/>
            <person name="John U."/>
            <person name="Lanier W."/>
            <person name="Lindquist E.A."/>
            <person name="Lucas S."/>
            <person name="Mayer K.F."/>
            <person name="Moreau H."/>
            <person name="Not F."/>
            <person name="Otillar R."/>
            <person name="Panaud O."/>
            <person name="Pangilinan J."/>
            <person name="Paulsen I."/>
            <person name="Piegu B."/>
            <person name="Poliakov A."/>
            <person name="Robbens S."/>
            <person name="Schmutz J."/>
            <person name="Toulza E."/>
            <person name="Wyss T."/>
            <person name="Zelensky A."/>
            <person name="Zhou K."/>
            <person name="Armbrust E.V."/>
            <person name="Bhattacharya D."/>
            <person name="Goodenough U.W."/>
            <person name="Van de Peer Y."/>
            <person name="Grigoriev I.V."/>
        </authorList>
    </citation>
    <scope>NUCLEOTIDE SEQUENCE [LARGE SCALE GENOMIC DNA]</scope>
    <source>
        <strain evidence="4">RCC299 / NOUM17</strain>
    </source>
</reference>
<protein>
    <recommendedName>
        <fullName evidence="2">CRAL-TRIO domain-containing protein</fullName>
    </recommendedName>
</protein>
<dbReference type="OrthoDB" id="75724at2759"/>
<gene>
    <name evidence="3" type="ORF">MICPUN_64190</name>
</gene>
<dbReference type="PRINTS" id="PR00180">
    <property type="entry name" value="CRETINALDHBP"/>
</dbReference>
<dbReference type="GO" id="GO:0008526">
    <property type="term" value="F:phosphatidylinositol transfer activity"/>
    <property type="evidence" value="ECO:0007669"/>
    <property type="project" value="TreeGrafter"/>
</dbReference>
<dbReference type="KEGG" id="mis:MICPUN_64190"/>
<evidence type="ECO:0000259" key="2">
    <source>
        <dbReference type="PROSITE" id="PS50191"/>
    </source>
</evidence>
<dbReference type="InterPro" id="IPR036865">
    <property type="entry name" value="CRAL-TRIO_dom_sf"/>
</dbReference>
<dbReference type="Proteomes" id="UP000002009">
    <property type="component" value="Chromosome 14"/>
</dbReference>
<dbReference type="RefSeq" id="XP_002506022.1">
    <property type="nucleotide sequence ID" value="XM_002505976.1"/>
</dbReference>
<dbReference type="InterPro" id="IPR036273">
    <property type="entry name" value="CRAL/TRIO_N_dom_sf"/>
</dbReference>
<dbReference type="PROSITE" id="PS50191">
    <property type="entry name" value="CRAL_TRIO"/>
    <property type="match status" value="1"/>
</dbReference>
<feature type="compositionally biased region" description="Basic and acidic residues" evidence="1">
    <location>
        <begin position="345"/>
        <end position="361"/>
    </location>
</feature>
<feature type="domain" description="CRAL-TRIO" evidence="2">
    <location>
        <begin position="143"/>
        <end position="327"/>
    </location>
</feature>
<dbReference type="AlphaFoldDB" id="C1EHD9"/>
<dbReference type="SUPFAM" id="SSF52087">
    <property type="entry name" value="CRAL/TRIO domain"/>
    <property type="match status" value="1"/>
</dbReference>
<dbReference type="Gene3D" id="3.40.525.10">
    <property type="entry name" value="CRAL-TRIO lipid binding domain"/>
    <property type="match status" value="1"/>
</dbReference>
<dbReference type="PANTHER" id="PTHR45824:SF6">
    <property type="entry name" value="F16L1.9 PROTEIN"/>
    <property type="match status" value="1"/>
</dbReference>
<dbReference type="InterPro" id="IPR052578">
    <property type="entry name" value="PI_Transfer_CRAL-TRIO"/>
</dbReference>
<evidence type="ECO:0000256" key="1">
    <source>
        <dbReference type="SAM" id="MobiDB-lite"/>
    </source>
</evidence>
<dbReference type="GeneID" id="8249160"/>
<dbReference type="InterPro" id="IPR001251">
    <property type="entry name" value="CRAL-TRIO_dom"/>
</dbReference>